<dbReference type="InterPro" id="IPR023459">
    <property type="entry name" value="Tscrpt_elong_fac_GreA/B_fam"/>
</dbReference>
<dbReference type="InterPro" id="IPR001437">
    <property type="entry name" value="Tscrpt_elong_fac_GreA/B_C"/>
</dbReference>
<dbReference type="GO" id="GO:0032784">
    <property type="term" value="P:regulation of DNA-templated transcription elongation"/>
    <property type="evidence" value="ECO:0007669"/>
    <property type="project" value="InterPro"/>
</dbReference>
<dbReference type="PANTHER" id="PTHR30437">
    <property type="entry name" value="TRANSCRIPTION ELONGATION FACTOR GREA"/>
    <property type="match status" value="1"/>
</dbReference>
<name>A0A1H1YW32_9PSED</name>
<dbReference type="InterPro" id="IPR036953">
    <property type="entry name" value="GreA/GreB_C_sf"/>
</dbReference>
<dbReference type="STRING" id="1392877.SAMN05216221_3959"/>
<feature type="region of interest" description="Disordered" evidence="2">
    <location>
        <begin position="1"/>
        <end position="26"/>
    </location>
</feature>
<feature type="domain" description="Transcription elongation factor GreA/GreB C-terminal" evidence="3">
    <location>
        <begin position="90"/>
        <end position="161"/>
    </location>
</feature>
<dbReference type="AlphaFoldDB" id="A0A1H1YW32"/>
<dbReference type="GO" id="GO:0003746">
    <property type="term" value="F:translation elongation factor activity"/>
    <property type="evidence" value="ECO:0007669"/>
    <property type="project" value="UniProtKB-KW"/>
</dbReference>
<organism evidence="4 5">
    <name type="scientific">Pseudomonas oryzae</name>
    <dbReference type="NCBI Taxonomy" id="1392877"/>
    <lineage>
        <taxon>Bacteria</taxon>
        <taxon>Pseudomonadati</taxon>
        <taxon>Pseudomonadota</taxon>
        <taxon>Gammaproteobacteria</taxon>
        <taxon>Pseudomonadales</taxon>
        <taxon>Pseudomonadaceae</taxon>
        <taxon>Pseudomonas</taxon>
    </lineage>
</organism>
<evidence type="ECO:0000313" key="5">
    <source>
        <dbReference type="Proteomes" id="UP000243359"/>
    </source>
</evidence>
<keyword evidence="4" id="KW-0648">Protein biosynthesis</keyword>
<evidence type="ECO:0000259" key="3">
    <source>
        <dbReference type="Pfam" id="PF01272"/>
    </source>
</evidence>
<dbReference type="GO" id="GO:0070063">
    <property type="term" value="F:RNA polymerase binding"/>
    <property type="evidence" value="ECO:0007669"/>
    <property type="project" value="InterPro"/>
</dbReference>
<dbReference type="Proteomes" id="UP000243359">
    <property type="component" value="Chromosome I"/>
</dbReference>
<dbReference type="EMBL" id="LT629751">
    <property type="protein sequence ID" value="SDT25557.1"/>
    <property type="molecule type" value="Genomic_DNA"/>
</dbReference>
<dbReference type="Gene3D" id="3.10.50.30">
    <property type="entry name" value="Transcription elongation factor, GreA/GreB, C-terminal domain"/>
    <property type="match status" value="1"/>
</dbReference>
<feature type="coiled-coil region" evidence="1">
    <location>
        <begin position="35"/>
        <end position="62"/>
    </location>
</feature>
<gene>
    <name evidence="4" type="ORF">SAMN05216221_3959</name>
</gene>
<reference evidence="5" key="1">
    <citation type="submission" date="2016-10" db="EMBL/GenBank/DDBJ databases">
        <authorList>
            <person name="Varghese N."/>
            <person name="Submissions S."/>
        </authorList>
    </citation>
    <scope>NUCLEOTIDE SEQUENCE [LARGE SCALE GENOMIC DNA]</scope>
    <source>
        <strain evidence="5">KCTC 32247</strain>
    </source>
</reference>
<dbReference type="SUPFAM" id="SSF54534">
    <property type="entry name" value="FKBP-like"/>
    <property type="match status" value="1"/>
</dbReference>
<protein>
    <submittedName>
        <fullName evidence="4">Transcription elongation factor, GreA/GreB family</fullName>
    </submittedName>
</protein>
<evidence type="ECO:0000256" key="2">
    <source>
        <dbReference type="SAM" id="MobiDB-lite"/>
    </source>
</evidence>
<evidence type="ECO:0000313" key="4">
    <source>
        <dbReference type="EMBL" id="SDT25557.1"/>
    </source>
</evidence>
<dbReference type="GO" id="GO:0006354">
    <property type="term" value="P:DNA-templated transcription elongation"/>
    <property type="evidence" value="ECO:0007669"/>
    <property type="project" value="TreeGrafter"/>
</dbReference>
<sequence>MSRAFVNEELAAEQTDQPVERSVSDQPNYVTAHGLAQLEERLAAAQQALAAEQARGEEADRQHIAELERDLRYLHQRVQSALVVPPATSRDQVQIGSRVAFADARGHEHEVQLVGEDEADAAAGKINWGSPLGRALLGAAPGEEVVWRRPAGDWVIEILEILPPRP</sequence>
<accession>A0A1H1YW32</accession>
<dbReference type="GO" id="GO:0003677">
    <property type="term" value="F:DNA binding"/>
    <property type="evidence" value="ECO:0007669"/>
    <property type="project" value="InterPro"/>
</dbReference>
<keyword evidence="1" id="KW-0175">Coiled coil</keyword>
<dbReference type="PIRSF" id="PIRSF006092">
    <property type="entry name" value="GreA_GreB"/>
    <property type="match status" value="1"/>
</dbReference>
<evidence type="ECO:0000256" key="1">
    <source>
        <dbReference type="SAM" id="Coils"/>
    </source>
</evidence>
<dbReference type="RefSeq" id="WP_090351569.1">
    <property type="nucleotide sequence ID" value="NZ_LT629751.1"/>
</dbReference>
<keyword evidence="5" id="KW-1185">Reference proteome</keyword>
<proteinExistence type="predicted"/>
<keyword evidence="4" id="KW-0251">Elongation factor</keyword>
<dbReference type="Pfam" id="PF01272">
    <property type="entry name" value="GreA_GreB"/>
    <property type="match status" value="1"/>
</dbReference>
<dbReference type="OrthoDB" id="8537952at2"/>
<dbReference type="PANTHER" id="PTHR30437:SF6">
    <property type="entry name" value="TRANSCRIPTION ELONGATION FACTOR GREB"/>
    <property type="match status" value="1"/>
</dbReference>